<keyword evidence="4" id="KW-1185">Reference proteome</keyword>
<evidence type="ECO:0000256" key="1">
    <source>
        <dbReference type="SAM" id="Phobius"/>
    </source>
</evidence>
<feature type="transmembrane region" description="Helical" evidence="1">
    <location>
        <begin position="89"/>
        <end position="110"/>
    </location>
</feature>
<name>A0A7W7ZB41_9BACT</name>
<evidence type="ECO:0000259" key="2">
    <source>
        <dbReference type="Pfam" id="PF12158"/>
    </source>
</evidence>
<keyword evidence="1" id="KW-0472">Membrane</keyword>
<organism evidence="3 4">
    <name type="scientific">Granulicella aggregans</name>
    <dbReference type="NCBI Taxonomy" id="474949"/>
    <lineage>
        <taxon>Bacteria</taxon>
        <taxon>Pseudomonadati</taxon>
        <taxon>Acidobacteriota</taxon>
        <taxon>Terriglobia</taxon>
        <taxon>Terriglobales</taxon>
        <taxon>Acidobacteriaceae</taxon>
        <taxon>Granulicella</taxon>
    </lineage>
</organism>
<comment type="caution">
    <text evidence="3">The sequence shown here is derived from an EMBL/GenBank/DDBJ whole genome shotgun (WGS) entry which is preliminary data.</text>
</comment>
<evidence type="ECO:0000313" key="3">
    <source>
        <dbReference type="EMBL" id="MBB5056527.1"/>
    </source>
</evidence>
<evidence type="ECO:0000313" key="4">
    <source>
        <dbReference type="Proteomes" id="UP000540989"/>
    </source>
</evidence>
<dbReference type="EMBL" id="JACHIP010000002">
    <property type="protein sequence ID" value="MBB5056527.1"/>
    <property type="molecule type" value="Genomic_DNA"/>
</dbReference>
<reference evidence="3 4" key="1">
    <citation type="submission" date="2020-08" db="EMBL/GenBank/DDBJ databases">
        <title>Genomic Encyclopedia of Type Strains, Phase IV (KMG-V): Genome sequencing to study the core and pangenomes of soil and plant-associated prokaryotes.</title>
        <authorList>
            <person name="Whitman W."/>
        </authorList>
    </citation>
    <scope>NUCLEOTIDE SEQUENCE [LARGE SCALE GENOMIC DNA]</scope>
    <source>
        <strain evidence="3 4">M8UP14</strain>
    </source>
</reference>
<dbReference type="Proteomes" id="UP000540989">
    <property type="component" value="Unassembled WGS sequence"/>
</dbReference>
<sequence>MLGISVFLYRSTRKFLASSKTASGTILADKEGSLSSKPRFTFTTEDGTEIVVVSNTATKAHTFRKGQTVRVLYDPARPERATIDTFIQLWLATVICAGLGLSFSITSFFIH</sequence>
<keyword evidence="1" id="KW-0812">Transmembrane</keyword>
<protein>
    <recommendedName>
        <fullName evidence="2">DUF3592 domain-containing protein</fullName>
    </recommendedName>
</protein>
<gene>
    <name evidence="3" type="ORF">HDF16_001212</name>
</gene>
<dbReference type="Pfam" id="PF12158">
    <property type="entry name" value="DUF3592"/>
    <property type="match status" value="1"/>
</dbReference>
<accession>A0A7W7ZB41</accession>
<proteinExistence type="predicted"/>
<dbReference type="InterPro" id="IPR021994">
    <property type="entry name" value="DUF3592"/>
</dbReference>
<feature type="domain" description="DUF3592" evidence="2">
    <location>
        <begin position="31"/>
        <end position="87"/>
    </location>
</feature>
<dbReference type="AlphaFoldDB" id="A0A7W7ZB41"/>
<keyword evidence="1" id="KW-1133">Transmembrane helix</keyword>